<dbReference type="Pfam" id="PF00282">
    <property type="entry name" value="Pyridoxal_deC"/>
    <property type="match status" value="1"/>
</dbReference>
<evidence type="ECO:0000313" key="9">
    <source>
        <dbReference type="Proteomes" id="UP000053660"/>
    </source>
</evidence>
<comment type="cofactor">
    <cofactor evidence="1 6 7">
        <name>pyridoxal 5'-phosphate</name>
        <dbReference type="ChEBI" id="CHEBI:597326"/>
    </cofactor>
</comment>
<sequence>FFACCTAGTTVYGAFDPIEAVADICEKHKIWFHIDAAWGGGLFLSPEHRHLLKGAERANSITWNPHKLMGALLQCSACLFREKGILMECNKMKADYLFMQDKFYDVSYDTGDKALQCGRHNDIFKLWLMWKSKGMEGYREQINRLMDLSQYFAKRVKETEGFELIMEPEFLNVCFYYIPKKLRNLSVEERNKQLSKPEFLNVCFYYIPKKLRNLSVEERNKQLSKVAPAIKGRMMERGNTMVAYQPEKGRPNFFRLIISNQAI</sequence>
<evidence type="ECO:0000256" key="3">
    <source>
        <dbReference type="ARBA" id="ARBA00022793"/>
    </source>
</evidence>
<dbReference type="SUPFAM" id="SSF53383">
    <property type="entry name" value="PLP-dependent transferases"/>
    <property type="match status" value="1"/>
</dbReference>
<feature type="modified residue" description="N6-(pyridoxal phosphate)lysine" evidence="6">
    <location>
        <position position="67"/>
    </location>
</feature>
<evidence type="ECO:0000256" key="4">
    <source>
        <dbReference type="ARBA" id="ARBA00022898"/>
    </source>
</evidence>
<dbReference type="InterPro" id="IPR015422">
    <property type="entry name" value="PyrdxlP-dep_Trfase_small"/>
</dbReference>
<keyword evidence="4 6" id="KW-0663">Pyridoxal phosphate</keyword>
<dbReference type="InterPro" id="IPR015421">
    <property type="entry name" value="PyrdxlP-dep_Trfase_major"/>
</dbReference>
<evidence type="ECO:0000313" key="8">
    <source>
        <dbReference type="EMBL" id="KHJ82312.1"/>
    </source>
</evidence>
<gene>
    <name evidence="8" type="ORF">OESDEN_17995</name>
</gene>
<keyword evidence="5 7" id="KW-0456">Lyase</keyword>
<keyword evidence="9" id="KW-1185">Reference proteome</keyword>
<dbReference type="InterPro" id="IPR002129">
    <property type="entry name" value="PyrdxlP-dep_de-COase"/>
</dbReference>
<dbReference type="InterPro" id="IPR015424">
    <property type="entry name" value="PyrdxlP-dep_Trfase"/>
</dbReference>
<accession>A0A0B1SFI6</accession>
<comment type="similarity">
    <text evidence="2 7">Belongs to the group II decarboxylase family.</text>
</comment>
<organism evidence="8 9">
    <name type="scientific">Oesophagostomum dentatum</name>
    <name type="common">Nodular worm</name>
    <dbReference type="NCBI Taxonomy" id="61180"/>
    <lineage>
        <taxon>Eukaryota</taxon>
        <taxon>Metazoa</taxon>
        <taxon>Ecdysozoa</taxon>
        <taxon>Nematoda</taxon>
        <taxon>Chromadorea</taxon>
        <taxon>Rhabditida</taxon>
        <taxon>Rhabditina</taxon>
        <taxon>Rhabditomorpha</taxon>
        <taxon>Strongyloidea</taxon>
        <taxon>Strongylidae</taxon>
        <taxon>Oesophagostomum</taxon>
    </lineage>
</organism>
<proteinExistence type="inferred from homology"/>
<evidence type="ECO:0000256" key="5">
    <source>
        <dbReference type="ARBA" id="ARBA00023239"/>
    </source>
</evidence>
<dbReference type="Gene3D" id="3.40.640.10">
    <property type="entry name" value="Type I PLP-dependent aspartate aminotransferase-like (Major domain)"/>
    <property type="match status" value="1"/>
</dbReference>
<name>A0A0B1SFI6_OESDE</name>
<evidence type="ECO:0000256" key="6">
    <source>
        <dbReference type="PIRSR" id="PIRSR602129-50"/>
    </source>
</evidence>
<evidence type="ECO:0000256" key="7">
    <source>
        <dbReference type="RuleBase" id="RU000382"/>
    </source>
</evidence>
<reference evidence="8 9" key="1">
    <citation type="submission" date="2014-03" db="EMBL/GenBank/DDBJ databases">
        <title>Draft genome of the hookworm Oesophagostomum dentatum.</title>
        <authorList>
            <person name="Mitreva M."/>
        </authorList>
    </citation>
    <scope>NUCLEOTIDE SEQUENCE [LARGE SCALE GENOMIC DNA]</scope>
    <source>
        <strain evidence="8 9">OD-Hann</strain>
    </source>
</reference>
<dbReference type="GO" id="GO:0009449">
    <property type="term" value="P:gamma-aminobutyric acid biosynthetic process"/>
    <property type="evidence" value="ECO:0007669"/>
    <property type="project" value="TreeGrafter"/>
</dbReference>
<feature type="non-terminal residue" evidence="8">
    <location>
        <position position="1"/>
    </location>
</feature>
<dbReference type="Gene3D" id="3.90.1150.10">
    <property type="entry name" value="Aspartate Aminotransferase, domain 1"/>
    <property type="match status" value="1"/>
</dbReference>
<protein>
    <submittedName>
        <fullName evidence="8">Pyridoxal-dependent decarboxylase domain protein</fullName>
    </submittedName>
</protein>
<dbReference type="GO" id="GO:0004351">
    <property type="term" value="F:glutamate decarboxylase activity"/>
    <property type="evidence" value="ECO:0007669"/>
    <property type="project" value="TreeGrafter"/>
</dbReference>
<feature type="non-terminal residue" evidence="8">
    <location>
        <position position="263"/>
    </location>
</feature>
<dbReference type="OrthoDB" id="392571at2759"/>
<dbReference type="PANTHER" id="PTHR45677">
    <property type="entry name" value="GLUTAMATE DECARBOXYLASE-RELATED"/>
    <property type="match status" value="1"/>
</dbReference>
<dbReference type="Gene3D" id="3.90.1150.170">
    <property type="match status" value="1"/>
</dbReference>
<keyword evidence="3" id="KW-0210">Decarboxylase</keyword>
<dbReference type="PANTHER" id="PTHR45677:SF10">
    <property type="entry name" value="GLUTAMATE DECARBOXYLASE"/>
    <property type="match status" value="1"/>
</dbReference>
<dbReference type="AlphaFoldDB" id="A0A0B1SFI6"/>
<dbReference type="Proteomes" id="UP000053660">
    <property type="component" value="Unassembled WGS sequence"/>
</dbReference>
<dbReference type="EMBL" id="KN580480">
    <property type="protein sequence ID" value="KHJ82312.1"/>
    <property type="molecule type" value="Genomic_DNA"/>
</dbReference>
<dbReference type="GO" id="GO:0030170">
    <property type="term" value="F:pyridoxal phosphate binding"/>
    <property type="evidence" value="ECO:0007669"/>
    <property type="project" value="InterPro"/>
</dbReference>
<evidence type="ECO:0000256" key="1">
    <source>
        <dbReference type="ARBA" id="ARBA00001933"/>
    </source>
</evidence>
<dbReference type="GO" id="GO:0005737">
    <property type="term" value="C:cytoplasm"/>
    <property type="evidence" value="ECO:0007669"/>
    <property type="project" value="TreeGrafter"/>
</dbReference>
<evidence type="ECO:0000256" key="2">
    <source>
        <dbReference type="ARBA" id="ARBA00009533"/>
    </source>
</evidence>